<organism evidence="1 2">
    <name type="scientific">Agrobacterium tumefaciens</name>
    <dbReference type="NCBI Taxonomy" id="358"/>
    <lineage>
        <taxon>Bacteria</taxon>
        <taxon>Pseudomonadati</taxon>
        <taxon>Pseudomonadota</taxon>
        <taxon>Alphaproteobacteria</taxon>
        <taxon>Hyphomicrobiales</taxon>
        <taxon>Rhizobiaceae</taxon>
        <taxon>Rhizobium/Agrobacterium group</taxon>
        <taxon>Agrobacterium</taxon>
        <taxon>Agrobacterium tumefaciens complex</taxon>
    </lineage>
</organism>
<dbReference type="RefSeq" id="WP_137006222.1">
    <property type="nucleotide sequence ID" value="NZ_CP039924.1"/>
</dbReference>
<accession>A0A4D7Z4P5</accession>
<name>A0A4D7Z4P5_AGRTU</name>
<reference evidence="1 2" key="1">
    <citation type="submission" date="2019-04" db="EMBL/GenBank/DDBJ databases">
        <title>Complete genome sequence of Agrobacterium tumefaciens CFBP7129.</title>
        <authorList>
            <person name="Haryono M."/>
            <person name="Lin Y.-C."/>
            <person name="Lai E.-M."/>
            <person name="Kuo C.-H."/>
        </authorList>
    </citation>
    <scope>NUCLEOTIDE SEQUENCE [LARGE SCALE GENOMIC DNA]</scope>
    <source>
        <strain evidence="1 2">CFBP7129</strain>
        <plasmid evidence="2">patcfbp7129a</plasmid>
    </source>
</reference>
<dbReference type="AlphaFoldDB" id="A0A4D7Z4P5"/>
<gene>
    <name evidence="1" type="ORF">CFBP7129_27285</name>
</gene>
<evidence type="ECO:0000313" key="1">
    <source>
        <dbReference type="EMBL" id="QCL97884.1"/>
    </source>
</evidence>
<dbReference type="Proteomes" id="UP000298649">
    <property type="component" value="Plasmid pAtCFBP7129a"/>
</dbReference>
<geneLocation type="plasmid" evidence="2">
    <name>patcfbp7129a</name>
</geneLocation>
<proteinExistence type="predicted"/>
<keyword evidence="1" id="KW-0614">Plasmid</keyword>
<dbReference type="EMBL" id="CP039924">
    <property type="protein sequence ID" value="QCL97884.1"/>
    <property type="molecule type" value="Genomic_DNA"/>
</dbReference>
<evidence type="ECO:0000313" key="2">
    <source>
        <dbReference type="Proteomes" id="UP000298649"/>
    </source>
</evidence>
<protein>
    <submittedName>
        <fullName evidence="1">Uncharacterized protein</fullName>
    </submittedName>
</protein>
<sequence length="69" mass="7888">MVGRQADLVVPSDTDRNFFESQVRRHKASRSLWVKSADQILASVKRFCQKAMDRTSDSGEWCINLRTAS</sequence>